<keyword evidence="2" id="KW-1185">Reference proteome</keyword>
<dbReference type="RefSeq" id="XP_022442857.2">
    <property type="nucleotide sequence ID" value="XM_022587149.2"/>
</dbReference>
<dbReference type="InterPro" id="IPR029417">
    <property type="entry name" value="FAM227"/>
</dbReference>
<dbReference type="PANTHER" id="PTHR33560:SF2">
    <property type="entry name" value="PROTEIN FAM227B"/>
    <property type="match status" value="1"/>
</dbReference>
<dbReference type="PANTHER" id="PTHR33560">
    <property type="entry name" value="PROTEIN FAM227B"/>
    <property type="match status" value="1"/>
</dbReference>
<accession>A0A2Y9PHW0</accession>
<gene>
    <name evidence="3" type="primary">LOC111181611</name>
</gene>
<sequence>MTHLDVNLSYLESHYSSSGPEFKRVLFNFGGQSPLILYYLKMHELAGISKAPGQVKIKLTEILKEPPPAPTYCDILKEAKRQFANNQKDFRIEKHLINEEIKLLRQRQEKVDKELHRLQAKATKKPYEVKNDFENFLQKLRSEARTERQLLASLSSSTTEDFNLEEEECQEEPEINCI</sequence>
<evidence type="ECO:0000313" key="3">
    <source>
        <dbReference type="RefSeq" id="XP_022442857.2"/>
    </source>
</evidence>
<comment type="similarity">
    <text evidence="1">Belongs to the FAM227 family.</text>
</comment>
<organism evidence="2 3">
    <name type="scientific">Delphinapterus leucas</name>
    <name type="common">Beluga whale</name>
    <dbReference type="NCBI Taxonomy" id="9749"/>
    <lineage>
        <taxon>Eukaryota</taxon>
        <taxon>Metazoa</taxon>
        <taxon>Chordata</taxon>
        <taxon>Craniata</taxon>
        <taxon>Vertebrata</taxon>
        <taxon>Euteleostomi</taxon>
        <taxon>Mammalia</taxon>
        <taxon>Eutheria</taxon>
        <taxon>Laurasiatheria</taxon>
        <taxon>Artiodactyla</taxon>
        <taxon>Whippomorpha</taxon>
        <taxon>Cetacea</taxon>
        <taxon>Odontoceti</taxon>
        <taxon>Monodontidae</taxon>
        <taxon>Delphinapterus</taxon>
    </lineage>
</organism>
<dbReference type="STRING" id="9749.A0A2Y9PHW0"/>
<dbReference type="AlphaFoldDB" id="A0A2Y9PHW0"/>
<dbReference type="GeneID" id="111181611"/>
<protein>
    <submittedName>
        <fullName evidence="3">Protein FAM227B-like</fullName>
    </submittedName>
</protein>
<dbReference type="KEGG" id="dle:111181611"/>
<reference evidence="3" key="1">
    <citation type="submission" date="2025-08" db="UniProtKB">
        <authorList>
            <consortium name="RefSeq"/>
        </authorList>
    </citation>
    <scope>IDENTIFICATION</scope>
    <source>
        <tissue evidence="3">Blood</tissue>
    </source>
</reference>
<dbReference type="InParanoid" id="A0A2Y9PHW0"/>
<name>A0A2Y9PHW0_DELLE</name>
<proteinExistence type="inferred from homology"/>
<dbReference type="Proteomes" id="UP000248483">
    <property type="component" value="Unplaced"/>
</dbReference>
<evidence type="ECO:0000256" key="1">
    <source>
        <dbReference type="ARBA" id="ARBA00008666"/>
    </source>
</evidence>
<evidence type="ECO:0000313" key="2">
    <source>
        <dbReference type="Proteomes" id="UP000248483"/>
    </source>
</evidence>